<feature type="region of interest" description="Disordered" evidence="1">
    <location>
        <begin position="1"/>
        <end position="28"/>
    </location>
</feature>
<evidence type="ECO:0000313" key="2">
    <source>
        <dbReference type="EMBL" id="GEB61968.1"/>
    </source>
</evidence>
<evidence type="ECO:0000313" key="3">
    <source>
        <dbReference type="Proteomes" id="UP000315226"/>
    </source>
</evidence>
<keyword evidence="3" id="KW-1185">Reference proteome</keyword>
<comment type="caution">
    <text evidence="2">The sequence shown here is derived from an EMBL/GenBank/DDBJ whole genome shotgun (WGS) entry which is preliminary data.</text>
</comment>
<evidence type="ECO:0000256" key="1">
    <source>
        <dbReference type="SAM" id="MobiDB-lite"/>
    </source>
</evidence>
<dbReference type="AlphaFoldDB" id="A0A4Y3RXZ5"/>
<protein>
    <submittedName>
        <fullName evidence="2">Uncharacterized protein</fullName>
    </submittedName>
</protein>
<proteinExistence type="predicted"/>
<sequence>MFMGGEVPQQKQKRWGSRRKGDAKVTLGDAGGRKLELYGINSWNNNSNSRPGQRGGTHGRGSRRSQWSLACHQRWREGDPTVNPMPDLAVMFHLIRLQCPEKGLFRCGPGEMALQPCP</sequence>
<dbReference type="EMBL" id="BJMN01000073">
    <property type="protein sequence ID" value="GEB61968.1"/>
    <property type="molecule type" value="Genomic_DNA"/>
</dbReference>
<organism evidence="2 3">
    <name type="scientific">Streptomyces gardneri</name>
    <dbReference type="NCBI Taxonomy" id="66892"/>
    <lineage>
        <taxon>Bacteria</taxon>
        <taxon>Bacillati</taxon>
        <taxon>Actinomycetota</taxon>
        <taxon>Actinomycetes</taxon>
        <taxon>Kitasatosporales</taxon>
        <taxon>Streptomycetaceae</taxon>
        <taxon>Streptomyces</taxon>
    </lineage>
</organism>
<name>A0A4Y3RXZ5_9ACTN</name>
<feature type="region of interest" description="Disordered" evidence="1">
    <location>
        <begin position="40"/>
        <end position="68"/>
    </location>
</feature>
<accession>A0A4Y3RXZ5</accession>
<dbReference type="Proteomes" id="UP000315226">
    <property type="component" value="Unassembled WGS sequence"/>
</dbReference>
<gene>
    <name evidence="2" type="ORF">SGA01_75730</name>
</gene>
<reference evidence="2 3" key="1">
    <citation type="submission" date="2019-06" db="EMBL/GenBank/DDBJ databases">
        <title>Whole genome shotgun sequence of Streptomyces gardneri NBRC 12865.</title>
        <authorList>
            <person name="Hosoyama A."/>
            <person name="Uohara A."/>
            <person name="Ohji S."/>
            <person name="Ichikawa N."/>
        </authorList>
    </citation>
    <scope>NUCLEOTIDE SEQUENCE [LARGE SCALE GENOMIC DNA]</scope>
    <source>
        <strain evidence="2 3">NBRC 12865</strain>
    </source>
</reference>